<dbReference type="EMBL" id="JAURVH010001515">
    <property type="protein sequence ID" value="KAK5933223.1"/>
    <property type="molecule type" value="Genomic_DNA"/>
</dbReference>
<accession>A0AAN8ED13</accession>
<dbReference type="AlphaFoldDB" id="A0AAN8ED13"/>
<name>A0AAN8ED13_CHAGU</name>
<keyword evidence="3" id="KW-1185">Reference proteome</keyword>
<feature type="compositionally biased region" description="Basic and acidic residues" evidence="1">
    <location>
        <begin position="90"/>
        <end position="109"/>
    </location>
</feature>
<reference evidence="2 3" key="1">
    <citation type="journal article" date="2023" name="Mol. Biol. Evol.">
        <title>Genomics of Secondarily Temperate Adaptation in the Only Non-Antarctic Icefish.</title>
        <authorList>
            <person name="Rivera-Colon A.G."/>
            <person name="Rayamajhi N."/>
            <person name="Minhas B.F."/>
            <person name="Madrigal G."/>
            <person name="Bilyk K.T."/>
            <person name="Yoon V."/>
            <person name="Hune M."/>
            <person name="Gregory S."/>
            <person name="Cheng C.H.C."/>
            <person name="Catchen J.M."/>
        </authorList>
    </citation>
    <scope>NUCLEOTIDE SEQUENCE [LARGE SCALE GENOMIC DNA]</scope>
    <source>
        <tissue evidence="2">White muscle</tissue>
    </source>
</reference>
<comment type="caution">
    <text evidence="2">The sequence shown here is derived from an EMBL/GenBank/DDBJ whole genome shotgun (WGS) entry which is preliminary data.</text>
</comment>
<gene>
    <name evidence="2" type="ORF">CgunFtcFv8_004869</name>
</gene>
<evidence type="ECO:0000256" key="1">
    <source>
        <dbReference type="SAM" id="MobiDB-lite"/>
    </source>
</evidence>
<evidence type="ECO:0000313" key="3">
    <source>
        <dbReference type="Proteomes" id="UP001331515"/>
    </source>
</evidence>
<feature type="compositionally biased region" description="Polar residues" evidence="1">
    <location>
        <begin position="49"/>
        <end position="66"/>
    </location>
</feature>
<feature type="region of interest" description="Disordered" evidence="1">
    <location>
        <begin position="1"/>
        <end position="116"/>
    </location>
</feature>
<dbReference type="Proteomes" id="UP001331515">
    <property type="component" value="Unassembled WGS sequence"/>
</dbReference>
<protein>
    <submittedName>
        <fullName evidence="2">Uncharacterized protein</fullName>
    </submittedName>
</protein>
<organism evidence="2 3">
    <name type="scientific">Champsocephalus gunnari</name>
    <name type="common">Mackerel icefish</name>
    <dbReference type="NCBI Taxonomy" id="52237"/>
    <lineage>
        <taxon>Eukaryota</taxon>
        <taxon>Metazoa</taxon>
        <taxon>Chordata</taxon>
        <taxon>Craniata</taxon>
        <taxon>Vertebrata</taxon>
        <taxon>Euteleostomi</taxon>
        <taxon>Actinopterygii</taxon>
        <taxon>Neopterygii</taxon>
        <taxon>Teleostei</taxon>
        <taxon>Neoteleostei</taxon>
        <taxon>Acanthomorphata</taxon>
        <taxon>Eupercaria</taxon>
        <taxon>Perciformes</taxon>
        <taxon>Notothenioidei</taxon>
        <taxon>Channichthyidae</taxon>
        <taxon>Champsocephalus</taxon>
    </lineage>
</organism>
<feature type="compositionally biased region" description="Basic and acidic residues" evidence="1">
    <location>
        <begin position="33"/>
        <end position="44"/>
    </location>
</feature>
<evidence type="ECO:0000313" key="2">
    <source>
        <dbReference type="EMBL" id="KAK5933223.1"/>
    </source>
</evidence>
<proteinExistence type="predicted"/>
<sequence length="116" mass="12487">MDTQDGASDAAHGPSQQSQAGGGTCRMELLMQHTDRANRVKQVDGHAGWSSSCSTRTGPTESSRWMDTQDGAPDAAHRPSQQSQAGGGTRRMELLMQHTDRPNRVKQVEGHAGWSS</sequence>